<keyword evidence="11 15" id="KW-1133">Transmembrane helix</keyword>
<evidence type="ECO:0000256" key="14">
    <source>
        <dbReference type="PROSITE-ProRule" id="PRU00169"/>
    </source>
</evidence>
<dbReference type="CDD" id="cd17546">
    <property type="entry name" value="REC_hyHK_CKI1_RcsC-like"/>
    <property type="match status" value="1"/>
</dbReference>
<keyword evidence="12" id="KW-0902">Two-component regulatory system</keyword>
<proteinExistence type="predicted"/>
<keyword evidence="19" id="KW-1185">Reference proteome</keyword>
<dbReference type="SMART" id="SM00448">
    <property type="entry name" value="REC"/>
    <property type="match status" value="2"/>
</dbReference>
<evidence type="ECO:0000256" key="6">
    <source>
        <dbReference type="ARBA" id="ARBA00022679"/>
    </source>
</evidence>
<name>A0A437QV93_9PROT</name>
<dbReference type="Pfam" id="PF00512">
    <property type="entry name" value="HisKA"/>
    <property type="match status" value="1"/>
</dbReference>
<evidence type="ECO:0000256" key="9">
    <source>
        <dbReference type="ARBA" id="ARBA00022777"/>
    </source>
</evidence>
<evidence type="ECO:0000256" key="1">
    <source>
        <dbReference type="ARBA" id="ARBA00000085"/>
    </source>
</evidence>
<feature type="modified residue" description="4-aspartylphosphate" evidence="14">
    <location>
        <position position="536"/>
    </location>
</feature>
<dbReference type="InterPro" id="IPR004358">
    <property type="entry name" value="Sig_transdc_His_kin-like_C"/>
</dbReference>
<dbReference type="SUPFAM" id="SSF47384">
    <property type="entry name" value="Homodimeric domain of signal transducing histidine kinase"/>
    <property type="match status" value="1"/>
</dbReference>
<dbReference type="Gene3D" id="1.10.287.130">
    <property type="match status" value="1"/>
</dbReference>
<dbReference type="RefSeq" id="WP_127763818.1">
    <property type="nucleotide sequence ID" value="NZ_SADE01000001.1"/>
</dbReference>
<dbReference type="FunFam" id="3.30.565.10:FF:000010">
    <property type="entry name" value="Sensor histidine kinase RcsC"/>
    <property type="match status" value="1"/>
</dbReference>
<dbReference type="InterPro" id="IPR005467">
    <property type="entry name" value="His_kinase_dom"/>
</dbReference>
<dbReference type="SUPFAM" id="SSF52172">
    <property type="entry name" value="CheY-like"/>
    <property type="match status" value="2"/>
</dbReference>
<evidence type="ECO:0000256" key="8">
    <source>
        <dbReference type="ARBA" id="ARBA00022741"/>
    </source>
</evidence>
<evidence type="ECO:0000259" key="16">
    <source>
        <dbReference type="PROSITE" id="PS50109"/>
    </source>
</evidence>
<dbReference type="InterPro" id="IPR036890">
    <property type="entry name" value="HATPase_C_sf"/>
</dbReference>
<dbReference type="PROSITE" id="PS50110">
    <property type="entry name" value="RESPONSE_REGULATORY"/>
    <property type="match status" value="2"/>
</dbReference>
<reference evidence="19" key="1">
    <citation type="submission" date="2019-01" db="EMBL/GenBank/DDBJ databases">
        <title>Gri0909 isolated from a small marine red alga.</title>
        <authorList>
            <person name="Kim J."/>
            <person name="Jeong S.E."/>
            <person name="Jeon C.O."/>
        </authorList>
    </citation>
    <scope>NUCLEOTIDE SEQUENCE [LARGE SCALE GENOMIC DNA]</scope>
    <source>
        <strain evidence="19">Gri0909</strain>
    </source>
</reference>
<evidence type="ECO:0000256" key="13">
    <source>
        <dbReference type="ARBA" id="ARBA00023136"/>
    </source>
</evidence>
<dbReference type="PANTHER" id="PTHR45339">
    <property type="entry name" value="HYBRID SIGNAL TRANSDUCTION HISTIDINE KINASE J"/>
    <property type="match status" value="1"/>
</dbReference>
<keyword evidence="8" id="KW-0547">Nucleotide-binding</keyword>
<dbReference type="EC" id="2.7.13.3" evidence="3"/>
<dbReference type="Gene3D" id="3.40.50.2300">
    <property type="match status" value="2"/>
</dbReference>
<dbReference type="InterPro" id="IPR036097">
    <property type="entry name" value="HisK_dim/P_sf"/>
</dbReference>
<dbReference type="PROSITE" id="PS50109">
    <property type="entry name" value="HIS_KIN"/>
    <property type="match status" value="1"/>
</dbReference>
<dbReference type="AlphaFoldDB" id="A0A437QV93"/>
<dbReference type="PRINTS" id="PR00344">
    <property type="entry name" value="BCTRLSENSOR"/>
</dbReference>
<keyword evidence="13 15" id="KW-0472">Membrane</keyword>
<dbReference type="CDD" id="cd00082">
    <property type="entry name" value="HisKA"/>
    <property type="match status" value="1"/>
</dbReference>
<dbReference type="Pfam" id="PF00072">
    <property type="entry name" value="Response_reg"/>
    <property type="match status" value="2"/>
</dbReference>
<dbReference type="InterPro" id="IPR011006">
    <property type="entry name" value="CheY-like_superfamily"/>
</dbReference>
<evidence type="ECO:0000256" key="10">
    <source>
        <dbReference type="ARBA" id="ARBA00022840"/>
    </source>
</evidence>
<gene>
    <name evidence="18" type="ORF">EOI86_03955</name>
</gene>
<dbReference type="InterPro" id="IPR003661">
    <property type="entry name" value="HisK_dim/P_dom"/>
</dbReference>
<evidence type="ECO:0000256" key="15">
    <source>
        <dbReference type="SAM" id="Phobius"/>
    </source>
</evidence>
<dbReference type="PANTHER" id="PTHR45339:SF3">
    <property type="entry name" value="HISTIDINE KINASE"/>
    <property type="match status" value="1"/>
</dbReference>
<keyword evidence="7 15" id="KW-0812">Transmembrane</keyword>
<evidence type="ECO:0000256" key="7">
    <source>
        <dbReference type="ARBA" id="ARBA00022692"/>
    </source>
</evidence>
<dbReference type="CDD" id="cd16922">
    <property type="entry name" value="HATPase_EvgS-ArcB-TorS-like"/>
    <property type="match status" value="1"/>
</dbReference>
<dbReference type="GO" id="GO:0005524">
    <property type="term" value="F:ATP binding"/>
    <property type="evidence" value="ECO:0007669"/>
    <property type="project" value="UniProtKB-KW"/>
</dbReference>
<evidence type="ECO:0000256" key="5">
    <source>
        <dbReference type="ARBA" id="ARBA00022553"/>
    </source>
</evidence>
<feature type="modified residue" description="4-aspartylphosphate" evidence="14">
    <location>
        <position position="678"/>
    </location>
</feature>
<dbReference type="GO" id="GO:0005886">
    <property type="term" value="C:plasma membrane"/>
    <property type="evidence" value="ECO:0007669"/>
    <property type="project" value="UniProtKB-SubCell"/>
</dbReference>
<dbReference type="InterPro" id="IPR003594">
    <property type="entry name" value="HATPase_dom"/>
</dbReference>
<dbReference type="FunFam" id="1.10.287.130:FF:000003">
    <property type="entry name" value="Histidine kinase"/>
    <property type="match status" value="1"/>
</dbReference>
<evidence type="ECO:0000256" key="12">
    <source>
        <dbReference type="ARBA" id="ARBA00023012"/>
    </source>
</evidence>
<sequence length="753" mass="83453">MPDTQKLVAEAERHAAVSSISSDRRLRRTIGWLSLVLAVGIAVLTPAVYLATGLNYEQDRIQIENRRIASEVEELIASNPDLWVFLDERIASVFTRALRGDEDHPERTVLHIALILPDGSTVQELGGEIPLLNIRAVTPVRFGPDIVAYLHQQQSSSHVWLWALYVALISVALAGLLFIVIRVLPMRALARSIAEREDAQREILALNRTLEERVLRKTADLTVAVRQAEEANRAKSEFLATMSHEIRTPMNGVIGMTEVLLDTDLNDEQRRYVETIANSGNDLMSIINDILDFSKLESRKLDLSEEDFNLVGLVEGAIEILAPRAKEKGLEIGYTASPDVSLMFRGDAGRMRQVLLNLLGNAVKFTESGDVTIRAFRNGGTFEMPRIRIEVRDSGIGIAKQDQAKLFQSFSQVDSSSTRKYGGSGLGLAISKRLVEAMGGEIGFDSEPGIGSTFWFEMVLPCAGRAVSELREEHTRKLRSRRILIVHDTPDHPDLLQQTLGNWGVRATAVDSVEAALQSRQEADPTGNPFNLILVDLRHPEENGARIMAALRAEPHFGILPILALSPIPSEKWADAQSRKLFDVHLLKPTRQSHLYNALLHALDLKTPMPAPRTGLSPLDAGVAPPRGRALIAEDNHINQMVTRLSLEKLGYSVDVVENGRDAVNAVRNLSYDLVLMDMQMPDMNGLEATRHIRRLEIAERANVPILAITANAFEVDKDQCLEAGMDYFLAKPVDSKSLQAAIEELSDKTLQR</sequence>
<dbReference type="Gene3D" id="3.30.565.10">
    <property type="entry name" value="Histidine kinase-like ATPase, C-terminal domain"/>
    <property type="match status" value="1"/>
</dbReference>
<keyword evidence="6" id="KW-0808">Transferase</keyword>
<dbReference type="InterPro" id="IPR001789">
    <property type="entry name" value="Sig_transdc_resp-reg_receiver"/>
</dbReference>
<comment type="catalytic activity">
    <reaction evidence="1">
        <text>ATP + protein L-histidine = ADP + protein N-phospho-L-histidine.</text>
        <dbReference type="EC" id="2.7.13.3"/>
    </reaction>
</comment>
<dbReference type="SMART" id="SM00387">
    <property type="entry name" value="HATPase_c"/>
    <property type="match status" value="1"/>
</dbReference>
<comment type="subcellular location">
    <subcellularLocation>
        <location evidence="2">Cell membrane</location>
        <topology evidence="2">Multi-pass membrane protein</topology>
    </subcellularLocation>
</comment>
<keyword evidence="5 14" id="KW-0597">Phosphoprotein</keyword>
<keyword evidence="9" id="KW-0418">Kinase</keyword>
<evidence type="ECO:0000256" key="2">
    <source>
        <dbReference type="ARBA" id="ARBA00004651"/>
    </source>
</evidence>
<dbReference type="GO" id="GO:0000155">
    <property type="term" value="F:phosphorelay sensor kinase activity"/>
    <property type="evidence" value="ECO:0007669"/>
    <property type="project" value="InterPro"/>
</dbReference>
<accession>A0A437QV93</accession>
<dbReference type="OrthoDB" id="9801651at2"/>
<keyword evidence="4" id="KW-1003">Cell membrane</keyword>
<feature type="transmembrane region" description="Helical" evidence="15">
    <location>
        <begin position="159"/>
        <end position="181"/>
    </location>
</feature>
<dbReference type="Proteomes" id="UP000287447">
    <property type="component" value="Unassembled WGS sequence"/>
</dbReference>
<protein>
    <recommendedName>
        <fullName evidence="3">histidine kinase</fullName>
        <ecNumber evidence="3">2.7.13.3</ecNumber>
    </recommendedName>
</protein>
<evidence type="ECO:0000256" key="3">
    <source>
        <dbReference type="ARBA" id="ARBA00012438"/>
    </source>
</evidence>
<evidence type="ECO:0000313" key="18">
    <source>
        <dbReference type="EMBL" id="RVU38447.1"/>
    </source>
</evidence>
<feature type="domain" description="Histidine kinase" evidence="16">
    <location>
        <begin position="241"/>
        <end position="462"/>
    </location>
</feature>
<evidence type="ECO:0000256" key="4">
    <source>
        <dbReference type="ARBA" id="ARBA00022475"/>
    </source>
</evidence>
<dbReference type="Pfam" id="PF02518">
    <property type="entry name" value="HATPase_c"/>
    <property type="match status" value="1"/>
</dbReference>
<evidence type="ECO:0000256" key="11">
    <source>
        <dbReference type="ARBA" id="ARBA00022989"/>
    </source>
</evidence>
<feature type="transmembrane region" description="Helical" evidence="15">
    <location>
        <begin position="30"/>
        <end position="51"/>
    </location>
</feature>
<evidence type="ECO:0000313" key="19">
    <source>
        <dbReference type="Proteomes" id="UP000287447"/>
    </source>
</evidence>
<comment type="caution">
    <text evidence="18">The sequence shown here is derived from an EMBL/GenBank/DDBJ whole genome shotgun (WGS) entry which is preliminary data.</text>
</comment>
<keyword evidence="10" id="KW-0067">ATP-binding</keyword>
<dbReference type="SUPFAM" id="SSF55874">
    <property type="entry name" value="ATPase domain of HSP90 chaperone/DNA topoisomerase II/histidine kinase"/>
    <property type="match status" value="1"/>
</dbReference>
<dbReference type="EMBL" id="SADE01000001">
    <property type="protein sequence ID" value="RVU38447.1"/>
    <property type="molecule type" value="Genomic_DNA"/>
</dbReference>
<feature type="domain" description="Response regulatory" evidence="17">
    <location>
        <begin position="482"/>
        <end position="603"/>
    </location>
</feature>
<evidence type="ECO:0000259" key="17">
    <source>
        <dbReference type="PROSITE" id="PS50110"/>
    </source>
</evidence>
<organism evidence="18 19">
    <name type="scientific">Hwanghaeella grinnelliae</name>
    <dbReference type="NCBI Taxonomy" id="2500179"/>
    <lineage>
        <taxon>Bacteria</taxon>
        <taxon>Pseudomonadati</taxon>
        <taxon>Pseudomonadota</taxon>
        <taxon>Alphaproteobacteria</taxon>
        <taxon>Rhodospirillales</taxon>
        <taxon>Rhodospirillaceae</taxon>
        <taxon>Hwanghaeella</taxon>
    </lineage>
</organism>
<dbReference type="SMART" id="SM00388">
    <property type="entry name" value="HisKA"/>
    <property type="match status" value="1"/>
</dbReference>
<feature type="domain" description="Response regulatory" evidence="17">
    <location>
        <begin position="629"/>
        <end position="747"/>
    </location>
</feature>